<dbReference type="RefSeq" id="WP_307689415.1">
    <property type="nucleotide sequence ID" value="NZ_JAUSRO010000005.1"/>
</dbReference>
<dbReference type="PROSITE" id="PS50943">
    <property type="entry name" value="HTH_CROC1"/>
    <property type="match status" value="1"/>
</dbReference>
<dbReference type="PANTHER" id="PTHR46797">
    <property type="entry name" value="HTH-TYPE TRANSCRIPTIONAL REGULATOR"/>
    <property type="match status" value="1"/>
</dbReference>
<dbReference type="Gene3D" id="2.60.120.10">
    <property type="entry name" value="Jelly Rolls"/>
    <property type="match status" value="1"/>
</dbReference>
<proteinExistence type="predicted"/>
<comment type="caution">
    <text evidence="3">The sequence shown here is derived from an EMBL/GenBank/DDBJ whole genome shotgun (WGS) entry which is preliminary data.</text>
</comment>
<keyword evidence="1" id="KW-0238">DNA-binding</keyword>
<evidence type="ECO:0000313" key="3">
    <source>
        <dbReference type="EMBL" id="MDP9899598.1"/>
    </source>
</evidence>
<dbReference type="InterPro" id="IPR011051">
    <property type="entry name" value="RmlC_Cupin_sf"/>
</dbReference>
<dbReference type="SMART" id="SM00530">
    <property type="entry name" value="HTH_XRE"/>
    <property type="match status" value="1"/>
</dbReference>
<dbReference type="InterPro" id="IPR001387">
    <property type="entry name" value="Cro/C1-type_HTH"/>
</dbReference>
<dbReference type="InterPro" id="IPR010982">
    <property type="entry name" value="Lambda_DNA-bd_dom_sf"/>
</dbReference>
<name>A0ABT9S6V2_9BURK</name>
<evidence type="ECO:0000256" key="1">
    <source>
        <dbReference type="ARBA" id="ARBA00023125"/>
    </source>
</evidence>
<dbReference type="SUPFAM" id="SSF47413">
    <property type="entry name" value="lambda repressor-like DNA-binding domains"/>
    <property type="match status" value="1"/>
</dbReference>
<dbReference type="Proteomes" id="UP001226867">
    <property type="component" value="Unassembled WGS sequence"/>
</dbReference>
<dbReference type="EMBL" id="JAUSRO010000005">
    <property type="protein sequence ID" value="MDP9899598.1"/>
    <property type="molecule type" value="Genomic_DNA"/>
</dbReference>
<gene>
    <name evidence="3" type="ORF">J2W36_001849</name>
</gene>
<protein>
    <submittedName>
        <fullName evidence="3">Transcriptional regulator with XRE-family HTH domain</fullName>
    </submittedName>
</protein>
<feature type="domain" description="HTH cro/C1-type" evidence="2">
    <location>
        <begin position="20"/>
        <end position="74"/>
    </location>
</feature>
<evidence type="ECO:0000259" key="2">
    <source>
        <dbReference type="PROSITE" id="PS50943"/>
    </source>
</evidence>
<evidence type="ECO:0000313" key="4">
    <source>
        <dbReference type="Proteomes" id="UP001226867"/>
    </source>
</evidence>
<accession>A0ABT9S6V2</accession>
<dbReference type="CDD" id="cd02209">
    <property type="entry name" value="cupin_XRE_C"/>
    <property type="match status" value="1"/>
</dbReference>
<dbReference type="InterPro" id="IPR050807">
    <property type="entry name" value="TransReg_Diox_bact_type"/>
</dbReference>
<dbReference type="Pfam" id="PF07883">
    <property type="entry name" value="Cupin_2"/>
    <property type="match status" value="1"/>
</dbReference>
<dbReference type="InterPro" id="IPR014710">
    <property type="entry name" value="RmlC-like_jellyroll"/>
</dbReference>
<keyword evidence="4" id="KW-1185">Reference proteome</keyword>
<dbReference type="Pfam" id="PF01381">
    <property type="entry name" value="HTH_3"/>
    <property type="match status" value="1"/>
</dbReference>
<sequence>MKEREAPTIDDIHTRIAKRVRDLRTARAETLDALALNSGVSRSMISLIERAEASPTAVVLEKLAAGLGVSMASLFGPEAADEERRPLARRAEQAIWKDPESGYLRRNLSPPNWPTPIQLVEVHFPAKARVAYESSARRPALEQQIWVLQGQIEVTLGDERHLLRSGDCLALKLDRPLVYSNPSSQPAKYIVAICDEALAPLVKGPTT</sequence>
<dbReference type="PANTHER" id="PTHR46797:SF10">
    <property type="entry name" value="BLR1115 PROTEIN"/>
    <property type="match status" value="1"/>
</dbReference>
<dbReference type="InterPro" id="IPR013096">
    <property type="entry name" value="Cupin_2"/>
</dbReference>
<dbReference type="SUPFAM" id="SSF51182">
    <property type="entry name" value="RmlC-like cupins"/>
    <property type="match status" value="1"/>
</dbReference>
<organism evidence="3 4">
    <name type="scientific">Variovorax ginsengisoli</name>
    <dbReference type="NCBI Taxonomy" id="363844"/>
    <lineage>
        <taxon>Bacteria</taxon>
        <taxon>Pseudomonadati</taxon>
        <taxon>Pseudomonadota</taxon>
        <taxon>Betaproteobacteria</taxon>
        <taxon>Burkholderiales</taxon>
        <taxon>Comamonadaceae</taxon>
        <taxon>Variovorax</taxon>
    </lineage>
</organism>
<dbReference type="Gene3D" id="1.10.260.40">
    <property type="entry name" value="lambda repressor-like DNA-binding domains"/>
    <property type="match status" value="1"/>
</dbReference>
<reference evidence="3 4" key="1">
    <citation type="submission" date="2023-07" db="EMBL/GenBank/DDBJ databases">
        <title>Sorghum-associated microbial communities from plants grown in Nebraska, USA.</title>
        <authorList>
            <person name="Schachtman D."/>
        </authorList>
    </citation>
    <scope>NUCLEOTIDE SEQUENCE [LARGE SCALE GENOMIC DNA]</scope>
    <source>
        <strain evidence="3 4">DS1607</strain>
    </source>
</reference>
<dbReference type="CDD" id="cd00093">
    <property type="entry name" value="HTH_XRE"/>
    <property type="match status" value="1"/>
</dbReference>